<keyword evidence="3" id="KW-1185">Reference proteome</keyword>
<accession>A0A2A9NBP0</accession>
<proteinExistence type="predicted"/>
<evidence type="ECO:0000313" key="3">
    <source>
        <dbReference type="Proteomes" id="UP000242287"/>
    </source>
</evidence>
<evidence type="ECO:0000313" key="2">
    <source>
        <dbReference type="EMBL" id="PFH45033.1"/>
    </source>
</evidence>
<sequence length="360" mass="41264">MAITSPATDFTIQDKHTIMDAIANDTPLLEKWAFVDEKGYKCTTFAWLSGHPSPKKSIAPTATFLPSTGQKRPLEDNQDTDDLSYVDKLEAIKYRLPMPQSTIDANTEAWTKTINEYLDNARLTQPNINPTILRARVIQTAERLMKREYFVNRIKKVARTKDHHTLQDFDEERLRSLRNEINLTSNSEDQDTTMIDPPELTKTELIRKSTTIWKNTAKTLRQENILTCKPETLDQATRLLLLNDSTHKYASLSEAEIYDTELDRRDAIIAKITELNENASKVIQDIKQKSTTTANKEKLALIKKQGWDAAKRMVTQNPMKISPANLPTSRYLKIVSDIINDLKDKEDNIWETKIPKDSDD</sequence>
<dbReference type="AlphaFoldDB" id="A0A2A9NBP0"/>
<name>A0A2A9NBP0_9AGAR</name>
<evidence type="ECO:0000256" key="1">
    <source>
        <dbReference type="SAM" id="MobiDB-lite"/>
    </source>
</evidence>
<organism evidence="2 3">
    <name type="scientific">Amanita thiersii Skay4041</name>
    <dbReference type="NCBI Taxonomy" id="703135"/>
    <lineage>
        <taxon>Eukaryota</taxon>
        <taxon>Fungi</taxon>
        <taxon>Dikarya</taxon>
        <taxon>Basidiomycota</taxon>
        <taxon>Agaricomycotina</taxon>
        <taxon>Agaricomycetes</taxon>
        <taxon>Agaricomycetidae</taxon>
        <taxon>Agaricales</taxon>
        <taxon>Pluteineae</taxon>
        <taxon>Amanitaceae</taxon>
        <taxon>Amanita</taxon>
    </lineage>
</organism>
<reference evidence="2 3" key="1">
    <citation type="submission" date="2014-02" db="EMBL/GenBank/DDBJ databases">
        <title>Transposable element dynamics among asymbiotic and ectomycorrhizal Amanita fungi.</title>
        <authorList>
            <consortium name="DOE Joint Genome Institute"/>
            <person name="Hess J."/>
            <person name="Skrede I."/>
            <person name="Wolfe B."/>
            <person name="LaButti K."/>
            <person name="Ohm R.A."/>
            <person name="Grigoriev I.V."/>
            <person name="Pringle A."/>
        </authorList>
    </citation>
    <scope>NUCLEOTIDE SEQUENCE [LARGE SCALE GENOMIC DNA]</scope>
    <source>
        <strain evidence="2 3">SKay4041</strain>
    </source>
</reference>
<feature type="region of interest" description="Disordered" evidence="1">
    <location>
        <begin position="58"/>
        <end position="80"/>
    </location>
</feature>
<protein>
    <submittedName>
        <fullName evidence="2">Uncharacterized protein</fullName>
    </submittedName>
</protein>
<gene>
    <name evidence="2" type="ORF">AMATHDRAFT_10171</name>
</gene>
<dbReference type="Proteomes" id="UP000242287">
    <property type="component" value="Unassembled WGS sequence"/>
</dbReference>
<dbReference type="EMBL" id="KZ302609">
    <property type="protein sequence ID" value="PFH45033.1"/>
    <property type="molecule type" value="Genomic_DNA"/>
</dbReference>